<dbReference type="InterPro" id="IPR029787">
    <property type="entry name" value="Nucleotide_cyclase"/>
</dbReference>
<dbReference type="FunFam" id="3.40.50.2300:FF:000574">
    <property type="entry name" value="Response regulator PleD"/>
    <property type="match status" value="1"/>
</dbReference>
<keyword evidence="7" id="KW-1185">Reference proteome</keyword>
<evidence type="ECO:0000313" key="6">
    <source>
        <dbReference type="EMBL" id="PZF75425.1"/>
    </source>
</evidence>
<dbReference type="PANTHER" id="PTHR45138">
    <property type="entry name" value="REGULATORY COMPONENTS OF SENSORY TRANSDUCTION SYSTEM"/>
    <property type="match status" value="1"/>
</dbReference>
<dbReference type="FunFam" id="3.30.70.270:FF:000001">
    <property type="entry name" value="Diguanylate cyclase domain protein"/>
    <property type="match status" value="1"/>
</dbReference>
<gene>
    <name evidence="6" type="ORF">DK847_18070</name>
</gene>
<evidence type="ECO:0000256" key="1">
    <source>
        <dbReference type="ARBA" id="ARBA00012528"/>
    </source>
</evidence>
<reference evidence="7" key="1">
    <citation type="submission" date="2018-06" db="EMBL/GenBank/DDBJ databases">
        <title>Aestuariibacter litoralis strain KCTC 52945T.</title>
        <authorList>
            <person name="Li X."/>
            <person name="Salam N."/>
            <person name="Li J.-L."/>
            <person name="Chen Y.-M."/>
            <person name="Yang Z.-W."/>
            <person name="Zhang L.-Y."/>
            <person name="Han M.-X."/>
            <person name="Xiao M."/>
            <person name="Li W.-J."/>
        </authorList>
    </citation>
    <scope>NUCLEOTIDE SEQUENCE [LARGE SCALE GENOMIC DNA]</scope>
    <source>
        <strain evidence="7">KCTC 52945</strain>
    </source>
</reference>
<accession>A0A2W2AJ06</accession>
<dbReference type="Gene3D" id="3.40.50.2300">
    <property type="match status" value="2"/>
</dbReference>
<dbReference type="PANTHER" id="PTHR45138:SF9">
    <property type="entry name" value="DIGUANYLATE CYCLASE DGCM-RELATED"/>
    <property type="match status" value="1"/>
</dbReference>
<dbReference type="InterPro" id="IPR001789">
    <property type="entry name" value="Sig_transdc_resp-reg_receiver"/>
</dbReference>
<feature type="modified residue" description="4-aspartylphosphate" evidence="3">
    <location>
        <position position="53"/>
    </location>
</feature>
<dbReference type="EC" id="2.7.7.65" evidence="1"/>
<dbReference type="AlphaFoldDB" id="A0A2W2AJ06"/>
<comment type="caution">
    <text evidence="3">Lacks conserved residue(s) required for the propagation of feature annotation.</text>
</comment>
<dbReference type="InterPro" id="IPR000160">
    <property type="entry name" value="GGDEF_dom"/>
</dbReference>
<dbReference type="EMBL" id="QKVK01000010">
    <property type="protein sequence ID" value="PZF75425.1"/>
    <property type="molecule type" value="Genomic_DNA"/>
</dbReference>
<sequence length="454" mass="49775">MTARVLVVDDILANVRLLEAKLAAEYFEVVTAMNGADALEAVNRTRPDIVLLDVMMPGIDGIEVCRRIKQNPATQHIPVVMVTALDQPEDRVRGLEAGADDFLTKPVNDVALFCRVKGLVRLKMLTDELRARTGADPLGLAASEPPAEAVSGRILVLDNRVAPAERIRNLLSPRHEVTVVSEPQQAFEAFGAAQGGFDLIIVNLDLEGMDGLRICSQLKSVETTRQTPILILVDPEDHQRLLRALDMGVNDYLIRPIDRQELLARVATQVRRHRYTEQLRLTVRASMEMAVTDALTGLYNRRYLETQLTQLIEQSADRGKGLSMLSLDIDFFKSVNDTYGHDAGDRVLQEVAGRIRGSVRGGDLACRTGGEEFVVVLPGADLAVAEKVGERIRKAIAAKPFMLGPGSHLTVTASLGVSSLLTTEDTLEGLLKRADRALYRAKREGRNRVVPVAA</sequence>
<dbReference type="CDD" id="cd17538">
    <property type="entry name" value="REC_D1_PleD-like"/>
    <property type="match status" value="1"/>
</dbReference>
<feature type="domain" description="GGDEF" evidence="5">
    <location>
        <begin position="320"/>
        <end position="454"/>
    </location>
</feature>
<dbReference type="Pfam" id="PF00072">
    <property type="entry name" value="Response_reg"/>
    <property type="match status" value="2"/>
</dbReference>
<dbReference type="RefSeq" id="WP_111199945.1">
    <property type="nucleotide sequence ID" value="NZ_QKVK01000010.1"/>
</dbReference>
<name>A0A2W2AJ06_9HYPH</name>
<dbReference type="InterPro" id="IPR050469">
    <property type="entry name" value="Diguanylate_Cyclase"/>
</dbReference>
<comment type="caution">
    <text evidence="6">The sequence shown here is derived from an EMBL/GenBank/DDBJ whole genome shotgun (WGS) entry which is preliminary data.</text>
</comment>
<dbReference type="Proteomes" id="UP000248795">
    <property type="component" value="Unassembled WGS sequence"/>
</dbReference>
<dbReference type="CDD" id="cd01949">
    <property type="entry name" value="GGDEF"/>
    <property type="match status" value="1"/>
</dbReference>
<protein>
    <recommendedName>
        <fullName evidence="1">diguanylate cyclase</fullName>
        <ecNumber evidence="1">2.7.7.65</ecNumber>
    </recommendedName>
</protein>
<evidence type="ECO:0000256" key="3">
    <source>
        <dbReference type="PROSITE-ProRule" id="PRU00169"/>
    </source>
</evidence>
<dbReference type="GO" id="GO:0000160">
    <property type="term" value="P:phosphorelay signal transduction system"/>
    <property type="evidence" value="ECO:0007669"/>
    <property type="project" value="InterPro"/>
</dbReference>
<dbReference type="GO" id="GO:0052621">
    <property type="term" value="F:diguanylate cyclase activity"/>
    <property type="evidence" value="ECO:0007669"/>
    <property type="project" value="UniProtKB-EC"/>
</dbReference>
<dbReference type="PROSITE" id="PS50110">
    <property type="entry name" value="RESPONSE_REGULATORY"/>
    <property type="match status" value="2"/>
</dbReference>
<dbReference type="InterPro" id="IPR043128">
    <property type="entry name" value="Rev_trsase/Diguanyl_cyclase"/>
</dbReference>
<organism evidence="6 7">
    <name type="scientific">Aestuariivirga litoralis</name>
    <dbReference type="NCBI Taxonomy" id="2650924"/>
    <lineage>
        <taxon>Bacteria</taxon>
        <taxon>Pseudomonadati</taxon>
        <taxon>Pseudomonadota</taxon>
        <taxon>Alphaproteobacteria</taxon>
        <taxon>Hyphomicrobiales</taxon>
        <taxon>Aestuariivirgaceae</taxon>
        <taxon>Aestuariivirga</taxon>
    </lineage>
</organism>
<evidence type="ECO:0000256" key="2">
    <source>
        <dbReference type="ARBA" id="ARBA00034247"/>
    </source>
</evidence>
<dbReference type="GO" id="GO:0005886">
    <property type="term" value="C:plasma membrane"/>
    <property type="evidence" value="ECO:0007669"/>
    <property type="project" value="TreeGrafter"/>
</dbReference>
<keyword evidence="3" id="KW-0597">Phosphoprotein</keyword>
<evidence type="ECO:0000313" key="7">
    <source>
        <dbReference type="Proteomes" id="UP000248795"/>
    </source>
</evidence>
<dbReference type="SUPFAM" id="SSF55073">
    <property type="entry name" value="Nucleotide cyclase"/>
    <property type="match status" value="1"/>
</dbReference>
<evidence type="ECO:0000259" key="5">
    <source>
        <dbReference type="PROSITE" id="PS50887"/>
    </source>
</evidence>
<dbReference type="NCBIfam" id="NF007135">
    <property type="entry name" value="PRK09581.1"/>
    <property type="match status" value="1"/>
</dbReference>
<dbReference type="Gene3D" id="3.30.70.270">
    <property type="match status" value="1"/>
</dbReference>
<dbReference type="PROSITE" id="PS50887">
    <property type="entry name" value="GGDEF"/>
    <property type="match status" value="1"/>
</dbReference>
<proteinExistence type="predicted"/>
<dbReference type="SUPFAM" id="SSF52172">
    <property type="entry name" value="CheY-like"/>
    <property type="match status" value="2"/>
</dbReference>
<feature type="domain" description="Response regulatory" evidence="4">
    <location>
        <begin position="4"/>
        <end position="120"/>
    </location>
</feature>
<evidence type="ECO:0000259" key="4">
    <source>
        <dbReference type="PROSITE" id="PS50110"/>
    </source>
</evidence>
<dbReference type="Pfam" id="PF00990">
    <property type="entry name" value="GGDEF"/>
    <property type="match status" value="1"/>
</dbReference>
<feature type="domain" description="Response regulatory" evidence="4">
    <location>
        <begin position="153"/>
        <end position="270"/>
    </location>
</feature>
<dbReference type="SMART" id="SM00448">
    <property type="entry name" value="REC"/>
    <property type="match status" value="2"/>
</dbReference>
<dbReference type="InterPro" id="IPR011006">
    <property type="entry name" value="CheY-like_superfamily"/>
</dbReference>
<dbReference type="SMART" id="SM00267">
    <property type="entry name" value="GGDEF"/>
    <property type="match status" value="1"/>
</dbReference>
<dbReference type="NCBIfam" id="TIGR00254">
    <property type="entry name" value="GGDEF"/>
    <property type="match status" value="1"/>
</dbReference>
<comment type="catalytic activity">
    <reaction evidence="2">
        <text>2 GTP = 3',3'-c-di-GMP + 2 diphosphate</text>
        <dbReference type="Rhea" id="RHEA:24898"/>
        <dbReference type="ChEBI" id="CHEBI:33019"/>
        <dbReference type="ChEBI" id="CHEBI:37565"/>
        <dbReference type="ChEBI" id="CHEBI:58805"/>
        <dbReference type="EC" id="2.7.7.65"/>
    </reaction>
</comment>
<dbReference type="GO" id="GO:1902201">
    <property type="term" value="P:negative regulation of bacterial-type flagellum-dependent cell motility"/>
    <property type="evidence" value="ECO:0007669"/>
    <property type="project" value="TreeGrafter"/>
</dbReference>
<dbReference type="GO" id="GO:0043709">
    <property type="term" value="P:cell adhesion involved in single-species biofilm formation"/>
    <property type="evidence" value="ECO:0007669"/>
    <property type="project" value="TreeGrafter"/>
</dbReference>